<accession>A0A163D8I2</accession>
<proteinExistence type="predicted"/>
<gene>
    <name evidence="3" type="ORF">PHYBLDRAFT_135671</name>
</gene>
<dbReference type="PANTHER" id="PTHR31126">
    <property type="entry name" value="TYROSINE-PROTEIN PHOSPHATASE"/>
    <property type="match status" value="1"/>
</dbReference>
<feature type="non-terminal residue" evidence="3">
    <location>
        <position position="249"/>
    </location>
</feature>
<keyword evidence="4" id="KW-1185">Reference proteome</keyword>
<dbReference type="RefSeq" id="XP_018287570.1">
    <property type="nucleotide sequence ID" value="XM_018429740.1"/>
</dbReference>
<organism evidence="3 4">
    <name type="scientific">Phycomyces blakesleeanus (strain ATCC 8743b / DSM 1359 / FGSC 10004 / NBRC 33097 / NRRL 1555)</name>
    <dbReference type="NCBI Taxonomy" id="763407"/>
    <lineage>
        <taxon>Eukaryota</taxon>
        <taxon>Fungi</taxon>
        <taxon>Fungi incertae sedis</taxon>
        <taxon>Mucoromycota</taxon>
        <taxon>Mucoromycotina</taxon>
        <taxon>Mucoromycetes</taxon>
        <taxon>Mucorales</taxon>
        <taxon>Phycomycetaceae</taxon>
        <taxon>Phycomyces</taxon>
    </lineage>
</organism>
<name>A0A163D8I2_PHYB8</name>
<sequence length="249" mass="29401">MTVKLPDLIPPFRYSLVEENMFRGGYPKPKNIRFLKRLRLKTILSLIPDNLMPEMLEFCENQGIQVVHLTVDKMKEDNIPLSYNKTLMALQIMIDPTNHPLYLHCLDGADVTGLVVACLRKLQMWNLSSAMCEFSRHLHTNVIASEEFEFVDNFKNFEITVPLTLPRWLWNGEITFRKHSCLRLKFLNPDMMTEEERELRELKEKKEKEKEDFYKKRKNDLLDNLFDTVSPVNITRHRNGSHFTNNTTN</sequence>
<dbReference type="InParanoid" id="A0A163D8I2"/>
<dbReference type="AlphaFoldDB" id="A0A163D8I2"/>
<evidence type="ECO:0000313" key="3">
    <source>
        <dbReference type="EMBL" id="OAD69530.1"/>
    </source>
</evidence>
<dbReference type="STRING" id="763407.A0A163D8I2"/>
<dbReference type="GeneID" id="28990646"/>
<dbReference type="InterPro" id="IPR029021">
    <property type="entry name" value="Prot-tyrosine_phosphatase-like"/>
</dbReference>
<dbReference type="Gene3D" id="3.90.190.10">
    <property type="entry name" value="Protein tyrosine phosphatase superfamily"/>
    <property type="match status" value="1"/>
</dbReference>
<dbReference type="Pfam" id="PF03162">
    <property type="entry name" value="Y_phosphatase2"/>
    <property type="match status" value="1"/>
</dbReference>
<dbReference type="FunFam" id="3.90.190.10:FF:000084">
    <property type="entry name" value="Tyrosine phospatase-like protein"/>
    <property type="match status" value="1"/>
</dbReference>
<dbReference type="EMBL" id="KV440991">
    <property type="protein sequence ID" value="OAD69530.1"/>
    <property type="molecule type" value="Genomic_DNA"/>
</dbReference>
<dbReference type="OrthoDB" id="6375174at2759"/>
<dbReference type="InterPro" id="IPR020422">
    <property type="entry name" value="TYR_PHOSPHATASE_DUAL_dom"/>
</dbReference>
<dbReference type="PANTHER" id="PTHR31126:SF14">
    <property type="entry name" value="TYROSINE-PROTEIN PHOSPHATASE OCA6-RELATED"/>
    <property type="match status" value="1"/>
</dbReference>
<feature type="coiled-coil region" evidence="1">
    <location>
        <begin position="192"/>
        <end position="219"/>
    </location>
</feature>
<feature type="domain" description="Tyrosine-protein phosphatase" evidence="2">
    <location>
        <begin position="13"/>
        <end position="163"/>
    </location>
</feature>
<protein>
    <recommendedName>
        <fullName evidence="2">Tyrosine-protein phosphatase domain-containing protein</fullName>
    </recommendedName>
</protein>
<evidence type="ECO:0000259" key="2">
    <source>
        <dbReference type="PROSITE" id="PS50054"/>
    </source>
</evidence>
<evidence type="ECO:0000313" key="4">
    <source>
        <dbReference type="Proteomes" id="UP000077315"/>
    </source>
</evidence>
<dbReference type="Proteomes" id="UP000077315">
    <property type="component" value="Unassembled WGS sequence"/>
</dbReference>
<dbReference type="PROSITE" id="PS50054">
    <property type="entry name" value="TYR_PHOSPHATASE_DUAL"/>
    <property type="match status" value="1"/>
</dbReference>
<dbReference type="SUPFAM" id="SSF52799">
    <property type="entry name" value="(Phosphotyrosine protein) phosphatases II"/>
    <property type="match status" value="1"/>
</dbReference>
<dbReference type="VEuPathDB" id="FungiDB:PHYBLDRAFT_135671"/>
<dbReference type="InterPro" id="IPR004861">
    <property type="entry name" value="Siw14-like"/>
</dbReference>
<keyword evidence="1" id="KW-0175">Coiled coil</keyword>
<evidence type="ECO:0000256" key="1">
    <source>
        <dbReference type="SAM" id="Coils"/>
    </source>
</evidence>
<reference evidence="4" key="1">
    <citation type="submission" date="2015-06" db="EMBL/GenBank/DDBJ databases">
        <title>Expansion of signal transduction pathways in fungi by whole-genome duplication.</title>
        <authorList>
            <consortium name="DOE Joint Genome Institute"/>
            <person name="Corrochano L.M."/>
            <person name="Kuo A."/>
            <person name="Marcet-Houben M."/>
            <person name="Polaino S."/>
            <person name="Salamov A."/>
            <person name="Villalobos J.M."/>
            <person name="Alvarez M.I."/>
            <person name="Avalos J."/>
            <person name="Benito E.P."/>
            <person name="Benoit I."/>
            <person name="Burger G."/>
            <person name="Camino L.P."/>
            <person name="Canovas D."/>
            <person name="Cerda-Olmedo E."/>
            <person name="Cheng J.-F."/>
            <person name="Dominguez A."/>
            <person name="Elias M."/>
            <person name="Eslava A.P."/>
            <person name="Glaser F."/>
            <person name="Grimwood J."/>
            <person name="Gutierrez G."/>
            <person name="Heitman J."/>
            <person name="Henrissat B."/>
            <person name="Iturriaga E.A."/>
            <person name="Lang B.F."/>
            <person name="Lavin J.L."/>
            <person name="Lee S."/>
            <person name="Li W."/>
            <person name="Lindquist E."/>
            <person name="Lopez-Garcia S."/>
            <person name="Luque E.M."/>
            <person name="Marcos A.T."/>
            <person name="Martin J."/>
            <person name="McCluskey K."/>
            <person name="Medina H.R."/>
            <person name="Miralles-Duran A."/>
            <person name="Miyazaki A."/>
            <person name="Munoz-Torres E."/>
            <person name="Oguiza J.A."/>
            <person name="Ohm R."/>
            <person name="Olmedo M."/>
            <person name="Orejas M."/>
            <person name="Ortiz-Castellanos L."/>
            <person name="Pisabarro A.G."/>
            <person name="Rodriguez-Romero J."/>
            <person name="Ruiz-Herrera J."/>
            <person name="Ruiz-Vazquez R."/>
            <person name="Sanz C."/>
            <person name="Schackwitz W."/>
            <person name="Schmutz J."/>
            <person name="Shahriari M."/>
            <person name="Shelest E."/>
            <person name="Silva-Franco F."/>
            <person name="Soanes D."/>
            <person name="Syed K."/>
            <person name="Tagua V.G."/>
            <person name="Talbot N.J."/>
            <person name="Thon M."/>
            <person name="De vries R.P."/>
            <person name="Wiebenga A."/>
            <person name="Yadav J.S."/>
            <person name="Braun E.L."/>
            <person name="Baker S."/>
            <person name="Garre V."/>
            <person name="Horwitz B."/>
            <person name="Torres-Martinez S."/>
            <person name="Idnurm A."/>
            <person name="Herrera-Estrella A."/>
            <person name="Gabaldon T."/>
            <person name="Grigoriev I.V."/>
        </authorList>
    </citation>
    <scope>NUCLEOTIDE SEQUENCE [LARGE SCALE GENOMIC DNA]</scope>
    <source>
        <strain evidence="4">NRRL 1555(-)</strain>
    </source>
</reference>
<dbReference type="GO" id="GO:0016791">
    <property type="term" value="F:phosphatase activity"/>
    <property type="evidence" value="ECO:0007669"/>
    <property type="project" value="TreeGrafter"/>
</dbReference>